<accession>A0A1E7WUZ4</accession>
<dbReference type="NCBIfam" id="NF038119">
    <property type="entry name" value="PEP_CTERM_MHFG"/>
    <property type="match status" value="1"/>
</dbReference>
<dbReference type="EMBL" id="LROM01000072">
    <property type="protein sequence ID" value="OFA03542.1"/>
    <property type="molecule type" value="Genomic_DNA"/>
</dbReference>
<dbReference type="Proteomes" id="UP000175989">
    <property type="component" value="Unassembled WGS sequence"/>
</dbReference>
<evidence type="ECO:0000259" key="1">
    <source>
        <dbReference type="Pfam" id="PF07589"/>
    </source>
</evidence>
<dbReference type="Pfam" id="PF07589">
    <property type="entry name" value="PEP-CTERM"/>
    <property type="match status" value="1"/>
</dbReference>
<dbReference type="AlphaFoldDB" id="A0A1E7WUZ4"/>
<gene>
    <name evidence="2" type="ORF">DUPY_19240</name>
</gene>
<protein>
    <submittedName>
        <fullName evidence="2">PEP-CTERM motif protein</fullName>
    </submittedName>
</protein>
<dbReference type="NCBIfam" id="TIGR02595">
    <property type="entry name" value="PEP_CTERM"/>
    <property type="match status" value="1"/>
</dbReference>
<reference evidence="3" key="1">
    <citation type="journal article" date="2016" name="Front. Microbiol.">
        <title>Molecular Keys to the Janthinobacterium and Duganella spp. Interaction with the Plant Pathogen Fusarium graminearum.</title>
        <authorList>
            <person name="Haack F.S."/>
            <person name="Poehlein A."/>
            <person name="Kroger C."/>
            <person name="Voigt C.A."/>
            <person name="Piepenbring M."/>
            <person name="Bode H.B."/>
            <person name="Daniel R."/>
            <person name="Schafer W."/>
            <person name="Streit W.R."/>
        </authorList>
    </citation>
    <scope>NUCLEOTIDE SEQUENCE [LARGE SCALE GENOMIC DNA]</scope>
    <source>
        <strain evidence="3">T54</strain>
    </source>
</reference>
<name>A0A1E7WUZ4_9BURK</name>
<evidence type="ECO:0000313" key="2">
    <source>
        <dbReference type="EMBL" id="OFA03542.1"/>
    </source>
</evidence>
<evidence type="ECO:0000313" key="3">
    <source>
        <dbReference type="Proteomes" id="UP000175989"/>
    </source>
</evidence>
<proteinExistence type="predicted"/>
<dbReference type="RefSeq" id="WP_070247607.1">
    <property type="nucleotide sequence ID" value="NZ_LROM01000072.1"/>
</dbReference>
<organism evidence="2 3">
    <name type="scientific">Duganella phyllosphaerae</name>
    <dbReference type="NCBI Taxonomy" id="762836"/>
    <lineage>
        <taxon>Bacteria</taxon>
        <taxon>Pseudomonadati</taxon>
        <taxon>Pseudomonadota</taxon>
        <taxon>Betaproteobacteria</taxon>
        <taxon>Burkholderiales</taxon>
        <taxon>Oxalobacteraceae</taxon>
        <taxon>Telluria group</taxon>
        <taxon>Duganella</taxon>
    </lineage>
</organism>
<feature type="domain" description="Ice-binding protein C-terminal" evidence="1">
    <location>
        <begin position="230"/>
        <end position="255"/>
    </location>
</feature>
<sequence>MSALFAIALAAAAATTPVDCSWDNPGANPYTGTAQAAVDRYKDLPEKVRTRLKYRLQYGNPDEMVAIKRDAIEGKHRYGAAIRDMHFGKDKVCGTVSRAKWSAARVEPGAVYCADSHCILVPEICGNVSRITRRDTDEPTAMAPTAMPTPERELETTTVFDWTDHVGTYELGLYDAQEQQRAETPPLLSGASNFPLPGWEPLSGYPTRAPLKPRQLGGITPPREDVPVAAVPEAETWAMLLVGLGLMGCIARRRRRDS</sequence>
<comment type="caution">
    <text evidence="2">The sequence shown here is derived from an EMBL/GenBank/DDBJ whole genome shotgun (WGS) entry which is preliminary data.</text>
</comment>
<keyword evidence="3" id="KW-1185">Reference proteome</keyword>
<dbReference type="InterPro" id="IPR013424">
    <property type="entry name" value="Ice-binding_C"/>
</dbReference>